<evidence type="ECO:0008006" key="3">
    <source>
        <dbReference type="Google" id="ProtNLM"/>
    </source>
</evidence>
<dbReference type="EMBL" id="JXRQ01000015">
    <property type="protein sequence ID" value="KIL51515.1"/>
    <property type="molecule type" value="Genomic_DNA"/>
</dbReference>
<dbReference type="Proteomes" id="UP000031950">
    <property type="component" value="Unassembled WGS sequence"/>
</dbReference>
<accession>A0A0C2RMR3</accession>
<evidence type="ECO:0000313" key="1">
    <source>
        <dbReference type="EMBL" id="KIL51515.1"/>
    </source>
</evidence>
<gene>
    <name evidence="1" type="ORF">KP77_10270</name>
</gene>
<dbReference type="OrthoDB" id="1928231at2"/>
<proteinExistence type="predicted"/>
<dbReference type="AlphaFoldDB" id="A0A0C2RMR3"/>
<name>A0A0C2RMR3_9BACL</name>
<reference evidence="1 2" key="1">
    <citation type="submission" date="2015-01" db="EMBL/GenBank/DDBJ databases">
        <title>Genome sequence of Jeotgalibacillus alimentarius.</title>
        <authorList>
            <person name="Goh K.M."/>
            <person name="Chan K.-G."/>
            <person name="Yaakop A.S."/>
            <person name="Ee R."/>
            <person name="Gan H.M."/>
            <person name="Chan C.S."/>
        </authorList>
    </citation>
    <scope>NUCLEOTIDE SEQUENCE [LARGE SCALE GENOMIC DNA]</scope>
    <source>
        <strain evidence="1 2">YKJ-13</strain>
    </source>
</reference>
<keyword evidence="2" id="KW-1185">Reference proteome</keyword>
<organism evidence="1 2">
    <name type="scientific">Jeotgalibacillus alimentarius</name>
    <dbReference type="NCBI Taxonomy" id="135826"/>
    <lineage>
        <taxon>Bacteria</taxon>
        <taxon>Bacillati</taxon>
        <taxon>Bacillota</taxon>
        <taxon>Bacilli</taxon>
        <taxon>Bacillales</taxon>
        <taxon>Caryophanaceae</taxon>
        <taxon>Jeotgalibacillus</taxon>
    </lineage>
</organism>
<sequence length="134" mass="14997">MKKWFLIVAMMILTGCAYIGKQSDVFVFTGESENWRVNYISAEAEEDRVENDYWVYYIGDENPGKVSYSIDLGSGATSAGSADLSHTDVIRAGGGCSDCETLKEDDVLQFEVEWDGQQESFEVTYDEEARGVME</sequence>
<dbReference type="PROSITE" id="PS51257">
    <property type="entry name" value="PROKAR_LIPOPROTEIN"/>
    <property type="match status" value="1"/>
</dbReference>
<dbReference type="PATRIC" id="fig|135826.4.peg.1022"/>
<dbReference type="RefSeq" id="WP_041121632.1">
    <property type="nucleotide sequence ID" value="NZ_JXRQ01000015.1"/>
</dbReference>
<protein>
    <recommendedName>
        <fullName evidence="3">Lipoprotein</fullName>
    </recommendedName>
</protein>
<evidence type="ECO:0000313" key="2">
    <source>
        <dbReference type="Proteomes" id="UP000031950"/>
    </source>
</evidence>
<dbReference type="STRING" id="135826.KP77_10270"/>
<comment type="caution">
    <text evidence="1">The sequence shown here is derived from an EMBL/GenBank/DDBJ whole genome shotgun (WGS) entry which is preliminary data.</text>
</comment>